<keyword evidence="2" id="KW-1185">Reference proteome</keyword>
<gene>
    <name evidence="1" type="ORF">PN838_07700</name>
</gene>
<reference evidence="1 2" key="1">
    <citation type="submission" date="2023-01" db="EMBL/GenBank/DDBJ databases">
        <title>Psychrosphaera sp. nov., isolated from marine algae.</title>
        <authorList>
            <person name="Bayburt H."/>
            <person name="Choi B.J."/>
            <person name="Kim J.M."/>
            <person name="Choi D.G."/>
            <person name="Jeon C.O."/>
        </authorList>
    </citation>
    <scope>NUCLEOTIDE SEQUENCE [LARGE SCALE GENOMIC DNA]</scope>
    <source>
        <strain evidence="1 2">G1-22</strain>
    </source>
</reference>
<evidence type="ECO:0000313" key="2">
    <source>
        <dbReference type="Proteomes" id="UP001528411"/>
    </source>
</evidence>
<name>A0ABT5FDI0_9GAMM</name>
<evidence type="ECO:0000313" key="1">
    <source>
        <dbReference type="EMBL" id="MDC2888667.1"/>
    </source>
</evidence>
<sequence>MLILNLKTPCCAELFSTLPRLKSAALSKFLGLVCLSLLLFGCGSDSSEPDIEVPIEVTNSAVTGTVTIHGSLDVGEALSITQTLTDGNGLGDFSYQWMRNGNDIIGATNSTYTLVQEDVGFTLSVVITFVDGDGFNETATSAGRLFNDPQASNDKPNILLIISDDQGIDASAQYPYSNDAPLHQH</sequence>
<dbReference type="Proteomes" id="UP001528411">
    <property type="component" value="Unassembled WGS sequence"/>
</dbReference>
<organism evidence="1 2">
    <name type="scientific">Psychrosphaera algicola</name>
    <dbReference type="NCBI Taxonomy" id="3023714"/>
    <lineage>
        <taxon>Bacteria</taxon>
        <taxon>Pseudomonadati</taxon>
        <taxon>Pseudomonadota</taxon>
        <taxon>Gammaproteobacteria</taxon>
        <taxon>Alteromonadales</taxon>
        <taxon>Pseudoalteromonadaceae</taxon>
        <taxon>Psychrosphaera</taxon>
    </lineage>
</organism>
<dbReference type="RefSeq" id="WP_272180253.1">
    <property type="nucleotide sequence ID" value="NZ_JAQOMS010000002.1"/>
</dbReference>
<dbReference type="Gene3D" id="2.60.40.2700">
    <property type="match status" value="1"/>
</dbReference>
<accession>A0ABT5FDI0</accession>
<proteinExistence type="predicted"/>
<dbReference type="EMBL" id="JAQOMS010000002">
    <property type="protein sequence ID" value="MDC2888667.1"/>
    <property type="molecule type" value="Genomic_DNA"/>
</dbReference>
<evidence type="ECO:0008006" key="3">
    <source>
        <dbReference type="Google" id="ProtNLM"/>
    </source>
</evidence>
<protein>
    <recommendedName>
        <fullName evidence="3">Ig-like domain-containing protein</fullName>
    </recommendedName>
</protein>
<comment type="caution">
    <text evidence="1">The sequence shown here is derived from an EMBL/GenBank/DDBJ whole genome shotgun (WGS) entry which is preliminary data.</text>
</comment>